<keyword evidence="1" id="KW-0812">Transmembrane</keyword>
<evidence type="ECO:0000256" key="1">
    <source>
        <dbReference type="SAM" id="Phobius"/>
    </source>
</evidence>
<dbReference type="EMBL" id="BAAANY010000017">
    <property type="protein sequence ID" value="GAA1689924.1"/>
    <property type="molecule type" value="Genomic_DNA"/>
</dbReference>
<evidence type="ECO:0000313" key="2">
    <source>
        <dbReference type="EMBL" id="GAA1689924.1"/>
    </source>
</evidence>
<dbReference type="RefSeq" id="WP_163569973.1">
    <property type="nucleotide sequence ID" value="NZ_BAAANY010000017.1"/>
</dbReference>
<gene>
    <name evidence="2" type="ORF">GCM10009765_44080</name>
</gene>
<name>A0ABP4TL57_9ACTN</name>
<protein>
    <submittedName>
        <fullName evidence="2">Uncharacterized protein</fullName>
    </submittedName>
</protein>
<feature type="transmembrane region" description="Helical" evidence="1">
    <location>
        <begin position="35"/>
        <end position="60"/>
    </location>
</feature>
<keyword evidence="1" id="KW-1133">Transmembrane helix</keyword>
<keyword evidence="1" id="KW-0472">Membrane</keyword>
<keyword evidence="3" id="KW-1185">Reference proteome</keyword>
<feature type="transmembrane region" description="Helical" evidence="1">
    <location>
        <begin position="6"/>
        <end position="23"/>
    </location>
</feature>
<evidence type="ECO:0000313" key="3">
    <source>
        <dbReference type="Proteomes" id="UP001500618"/>
    </source>
</evidence>
<reference evidence="3" key="1">
    <citation type="journal article" date="2019" name="Int. J. Syst. Evol. Microbiol.">
        <title>The Global Catalogue of Microorganisms (GCM) 10K type strain sequencing project: providing services to taxonomists for standard genome sequencing and annotation.</title>
        <authorList>
            <consortium name="The Broad Institute Genomics Platform"/>
            <consortium name="The Broad Institute Genome Sequencing Center for Infectious Disease"/>
            <person name="Wu L."/>
            <person name="Ma J."/>
        </authorList>
    </citation>
    <scope>NUCLEOTIDE SEQUENCE [LARGE SCALE GENOMIC DNA]</scope>
    <source>
        <strain evidence="3">JCM 14718</strain>
    </source>
</reference>
<proteinExistence type="predicted"/>
<sequence length="61" mass="6526">MSWTPWIVLGIVCTALLVVGVMNNRTNKPGLLMRAAWVLSLVVLAASVVIGIVLAVVYFVS</sequence>
<organism evidence="2 3">
    <name type="scientific">Fodinicola feengrottensis</name>
    <dbReference type="NCBI Taxonomy" id="435914"/>
    <lineage>
        <taxon>Bacteria</taxon>
        <taxon>Bacillati</taxon>
        <taxon>Actinomycetota</taxon>
        <taxon>Actinomycetes</taxon>
        <taxon>Mycobacteriales</taxon>
        <taxon>Fodinicola</taxon>
    </lineage>
</organism>
<dbReference type="Proteomes" id="UP001500618">
    <property type="component" value="Unassembled WGS sequence"/>
</dbReference>
<comment type="caution">
    <text evidence="2">The sequence shown here is derived from an EMBL/GenBank/DDBJ whole genome shotgun (WGS) entry which is preliminary data.</text>
</comment>
<accession>A0ABP4TL57</accession>